<dbReference type="Pfam" id="PF09820">
    <property type="entry name" value="AAA-ATPase_like"/>
    <property type="match status" value="1"/>
</dbReference>
<evidence type="ECO:0000259" key="2">
    <source>
        <dbReference type="Pfam" id="PF09820"/>
    </source>
</evidence>
<feature type="domain" description="AAA-ATPase-like" evidence="2">
    <location>
        <begin position="24"/>
        <end position="240"/>
    </location>
</feature>
<sequence>MASALFLFAILVKLCFSSDIRDNSFARIRNKPTFVDKTPLIYEFLKHKYLFINAPSKFGKSTNLDMIGLFLSSHRPKKVIENQFIWTKIWESEEFVRNNLGQYPVIHFNLKIRGYSSNYEHTVTSFKVSLYNAFIEHAYLLESEKLGEDQIKMLEIYTDLTNIKLLDTDTVANGLAFLADVLHQHHGKQVILLADEFGRGITEGILKNHLDLSLVVELYSSILNTTFHNSTVISHALLCGESWIYGLKGPAVSLIERVSFMQRIEFSRFYGFTYDEVDQLMAKFNTSKEEKVEGLKWYGGYSSYDGLFKVCNPFSIIEYLSHKSTMVFWTGSALAPDLVRRMLEVDNLKRLILDLVTKKTVNMNLEKDTKIVEVEFIRNKVEELPQYCENFFLQVLIEAGFLTFAENQMQSNNVFLKFPNEEVLSAVVKYTV</sequence>
<feature type="signal peptide" evidence="1">
    <location>
        <begin position="1"/>
        <end position="17"/>
    </location>
</feature>
<dbReference type="PANTHER" id="PTHR34825:SF1">
    <property type="entry name" value="AAA-ATPASE-LIKE DOMAIN-CONTAINING PROTEIN"/>
    <property type="match status" value="1"/>
</dbReference>
<evidence type="ECO:0000313" key="3">
    <source>
        <dbReference type="EMBL" id="JAS71174.1"/>
    </source>
</evidence>
<feature type="chain" id="PRO_5008584212" description="AAA-ATPase-like domain-containing protein" evidence="1">
    <location>
        <begin position="18"/>
        <end position="432"/>
    </location>
</feature>
<protein>
    <recommendedName>
        <fullName evidence="2">AAA-ATPase-like domain-containing protein</fullName>
    </recommendedName>
</protein>
<dbReference type="AlphaFoldDB" id="A0A1B6H963"/>
<dbReference type="PANTHER" id="PTHR34825">
    <property type="entry name" value="CONSERVED PROTEIN, WITH A WEAK D-GALACTARATE DEHYDRATASE/ALTRONATE HYDROLASE DOMAIN"/>
    <property type="match status" value="1"/>
</dbReference>
<keyword evidence="1" id="KW-0732">Signal</keyword>
<evidence type="ECO:0000256" key="1">
    <source>
        <dbReference type="SAM" id="SignalP"/>
    </source>
</evidence>
<gene>
    <name evidence="3" type="ORF">g.28596</name>
</gene>
<accession>A0A1B6H963</accession>
<proteinExistence type="predicted"/>
<dbReference type="EMBL" id="GECU01036532">
    <property type="protein sequence ID" value="JAS71174.1"/>
    <property type="molecule type" value="Transcribed_RNA"/>
</dbReference>
<name>A0A1B6H963_9HEMI</name>
<organism evidence="3">
    <name type="scientific">Homalodisca liturata</name>
    <dbReference type="NCBI Taxonomy" id="320908"/>
    <lineage>
        <taxon>Eukaryota</taxon>
        <taxon>Metazoa</taxon>
        <taxon>Ecdysozoa</taxon>
        <taxon>Arthropoda</taxon>
        <taxon>Hexapoda</taxon>
        <taxon>Insecta</taxon>
        <taxon>Pterygota</taxon>
        <taxon>Neoptera</taxon>
        <taxon>Paraneoptera</taxon>
        <taxon>Hemiptera</taxon>
        <taxon>Auchenorrhyncha</taxon>
        <taxon>Membracoidea</taxon>
        <taxon>Cicadellidae</taxon>
        <taxon>Cicadellinae</taxon>
        <taxon>Proconiini</taxon>
        <taxon>Homalodisca</taxon>
    </lineage>
</organism>
<reference evidence="3" key="1">
    <citation type="submission" date="2015-11" db="EMBL/GenBank/DDBJ databases">
        <title>De novo transcriptome assembly of four potential Pierce s Disease insect vectors from Arizona vineyards.</title>
        <authorList>
            <person name="Tassone E.E."/>
        </authorList>
    </citation>
    <scope>NUCLEOTIDE SEQUENCE</scope>
</reference>
<dbReference type="InterPro" id="IPR018631">
    <property type="entry name" value="AAA-ATPase-like_dom"/>
</dbReference>